<sequence>MFYHFIVYLNSSVAVLSFDINFCLQFRNRIENQIQFHLGNNLMSIIAREYVYTNDRMYSIYSHRLQHRISQLVQTNRSWPKPSLKSLKFLKLSKHTATTRQKSLISFNHWALSPKHLLICHGSI</sequence>
<accession>Q9LNA3</accession>
<reference key="1">
    <citation type="journal article" date="2000" name="Nature">
        <title>Sequence and analysis of chromosome 1 of the plant Arabidopsis thaliana.</title>
        <authorList>
            <person name="Theologis A."/>
            <person name="Ecker J.R."/>
            <person name="Palm C.J."/>
            <person name="Federspiel N.A."/>
            <person name="Kaul S."/>
            <person name="White O."/>
            <person name="Alonso J."/>
            <person name="Altafi H."/>
            <person name="Araujo R."/>
            <person name="Bowman C.L."/>
            <person name="Brooks S.Y."/>
            <person name="Buehler E."/>
            <person name="Chan A."/>
            <person name="Chao Q."/>
            <person name="Chen H."/>
            <person name="Cheuk R.F."/>
            <person name="Chin C.W."/>
            <person name="Chung M.K."/>
            <person name="Conn L."/>
            <person name="Conway A.B."/>
            <person name="Conway A.R."/>
            <person name="Creasy T.H."/>
            <person name="Dewar K."/>
            <person name="Dunn P."/>
            <person name="Etgu P."/>
            <person name="Feldblyum T.V."/>
            <person name="Feng J."/>
            <person name="Fong B."/>
            <person name="Fujii C.Y."/>
            <person name="Gill J.E."/>
            <person name="Goldsmith A.D."/>
            <person name="Haas B."/>
            <person name="Hansen N.F."/>
            <person name="Hughes B."/>
            <person name="Huizar L."/>
            <person name="Hunter J.L."/>
            <person name="Jenkins J."/>
            <person name="Johnson-Hopson C."/>
            <person name="Khan S."/>
            <person name="Khaykin E."/>
            <person name="Kim C.J."/>
            <person name="Koo H.L."/>
            <person name="Kremenetskaia I."/>
            <person name="Kurtz D.B."/>
            <person name="Kwan A."/>
            <person name="Lam B."/>
            <person name="Langin-Hooper S."/>
            <person name="Lee A."/>
            <person name="Lee J.M."/>
            <person name="Lenz C.A."/>
            <person name="Li J.H."/>
            <person name="Li Y."/>
            <person name="Lin X."/>
            <person name="Liu S.X."/>
            <person name="Liu Z.A."/>
            <person name="Luros J.S."/>
            <person name="Maiti R."/>
            <person name="Marziali A."/>
            <person name="Militscher J."/>
            <person name="Miranda M."/>
            <person name="Nguyen M."/>
            <person name="Nierman W.C."/>
            <person name="Osborne B.I."/>
            <person name="Pai G."/>
            <person name="Peterson J."/>
            <person name="Pham P.K."/>
            <person name="Rizzo M."/>
            <person name="Rooney T."/>
            <person name="Rowley D."/>
            <person name="Sakano H."/>
            <person name="Salzberg S.L."/>
            <person name="Schwartz J.R."/>
            <person name="Shinn P."/>
            <person name="Southwick A.M."/>
            <person name="Sun H."/>
            <person name="Tallon L.J."/>
            <person name="Tambunga G."/>
            <person name="Toriumi M.J."/>
            <person name="Town C.D."/>
            <person name="Utterback T."/>
            <person name="Van Aken S."/>
            <person name="Vaysberg M."/>
            <person name="Vysotskaia V.S."/>
            <person name="Walker M."/>
            <person name="Wu D."/>
            <person name="Yu G."/>
            <person name="Fraser C.M."/>
            <person name="Venter J.C."/>
            <person name="Davis R.W."/>
        </authorList>
    </citation>
    <scope>NUCLEOTIDE SEQUENCE [LARGE SCALE GENOMIC DNA]</scope>
    <source>
        <strain>cv. Columbia</strain>
    </source>
</reference>
<dbReference type="EMBL" id="AC025416">
    <property type="protein sequence ID" value="AAF79636.1"/>
    <property type="molecule type" value="Genomic_DNA"/>
</dbReference>
<name>Q9LNA3_ARATH</name>
<reference evidence="1" key="2">
    <citation type="submission" date="2000-05" db="EMBL/GenBank/DDBJ databases">
        <title>Genomic sequence for Arabidopsis thaliana BAC F5O11 from chromosome I.</title>
        <authorList>
            <person name="Chao Q."/>
            <person name="Brooks S."/>
            <person name="Buehler E."/>
            <person name="Johnson-Hopson C."/>
            <person name="Khan S."/>
            <person name="Kim C."/>
            <person name="Shinn P."/>
            <person name="Altafi H."/>
            <person name="Bei Q."/>
            <person name="Chin C."/>
            <person name="Chiou J."/>
            <person name="Choi E."/>
            <person name="Conn L."/>
            <person name="Conway A."/>
            <person name="Gonzales A."/>
            <person name="Hansen N."/>
            <person name="Howng B."/>
            <person name="Koo T."/>
            <person name="Lam B."/>
            <person name="Lee J."/>
            <person name="Lenz C."/>
            <person name="Li J."/>
            <person name="Liu A."/>
            <person name="Liu K."/>
            <person name="Liu S."/>
            <person name="Mukharsky N."/>
            <person name="Nguyen M."/>
            <person name="Palm C."/>
            <person name="Pham P."/>
            <person name="Sakano H."/>
            <person name="Schwartz J."/>
            <person name="Southwick A."/>
            <person name="Thaveri A."/>
            <person name="Toriumi M."/>
            <person name="Vaysberg M."/>
            <person name="Yu G."/>
            <person name="Federspiel N.A."/>
            <person name="Theologis A."/>
            <person name="Ecker J.R."/>
        </authorList>
    </citation>
    <scope>NUCLEOTIDE SEQUENCE</scope>
</reference>
<dbReference type="PIR" id="G86258">
    <property type="entry name" value="G86258"/>
</dbReference>
<reference evidence="1" key="3">
    <citation type="submission" date="2000-06" db="EMBL/GenBank/DDBJ databases">
        <authorList>
            <person name="Cheuk R."/>
            <person name="Shinn P."/>
            <person name="Brooks S."/>
            <person name="Buehler E."/>
            <person name="Chao Q."/>
            <person name="Johnson-Hopson C."/>
            <person name="Khan S."/>
            <person name="Kim C."/>
            <person name="Altafi H."/>
            <person name="Bei B."/>
            <person name="Chin C."/>
            <person name="Chiou J."/>
            <person name="Choi E."/>
            <person name="Conn L."/>
            <person name="Conway A."/>
            <person name="Gonzalez A."/>
            <person name="Hansen N."/>
            <person name="Howing B."/>
            <person name="Koo T."/>
            <person name="Lam B."/>
            <person name="Lee J."/>
            <person name="Lenz C."/>
            <person name="Li J."/>
            <person name="Liu A."/>
            <person name="Liu J."/>
            <person name="Liu S."/>
            <person name="Mukharsky N."/>
            <person name="Nguyen M."/>
            <person name="Palm C."/>
            <person name="Pham P."/>
            <person name="Sakano H."/>
            <person name="Schwartz J."/>
            <person name="Southwick A."/>
            <person name="Thaveri A."/>
            <person name="Toriumi M."/>
            <person name="Vaysberg M."/>
            <person name="Yu G."/>
            <person name="Davis R."/>
            <person name="Federspiel N."/>
            <person name="Theologis A."/>
            <person name="Ecker J."/>
        </authorList>
    </citation>
    <scope>NUCLEOTIDE SEQUENCE</scope>
</reference>
<organism evidence="1">
    <name type="scientific">Arabidopsis thaliana</name>
    <name type="common">Mouse-ear cress</name>
    <dbReference type="NCBI Taxonomy" id="3702"/>
    <lineage>
        <taxon>Eukaryota</taxon>
        <taxon>Viridiplantae</taxon>
        <taxon>Streptophyta</taxon>
        <taxon>Embryophyta</taxon>
        <taxon>Tracheophyta</taxon>
        <taxon>Spermatophyta</taxon>
        <taxon>Magnoliopsida</taxon>
        <taxon>eudicotyledons</taxon>
        <taxon>Gunneridae</taxon>
        <taxon>Pentapetalae</taxon>
        <taxon>rosids</taxon>
        <taxon>malvids</taxon>
        <taxon>Brassicales</taxon>
        <taxon>Brassicaceae</taxon>
        <taxon>Camelineae</taxon>
        <taxon>Arabidopsis</taxon>
    </lineage>
</organism>
<proteinExistence type="predicted"/>
<dbReference type="AlphaFoldDB" id="Q9LNA3"/>
<evidence type="ECO:0000313" key="1">
    <source>
        <dbReference type="EMBL" id="AAF79636.1"/>
    </source>
</evidence>
<protein>
    <submittedName>
        <fullName evidence="1">F5O11.16</fullName>
    </submittedName>
</protein>